<dbReference type="Gene3D" id="1.20.1280.290">
    <property type="match status" value="1"/>
</dbReference>
<feature type="transmembrane region" description="Helical" evidence="2">
    <location>
        <begin position="260"/>
        <end position="276"/>
    </location>
</feature>
<keyword evidence="2" id="KW-1133">Transmembrane helix</keyword>
<dbReference type="AlphaFoldDB" id="A0A8B9YQR3"/>
<evidence type="ECO:0000256" key="1">
    <source>
        <dbReference type="SAM" id="MobiDB-lite"/>
    </source>
</evidence>
<evidence type="ECO:0000313" key="3">
    <source>
        <dbReference type="Ensembl" id="ENSBGRP00000039122.1"/>
    </source>
</evidence>
<keyword evidence="2" id="KW-0812">Transmembrane</keyword>
<dbReference type="PANTHER" id="PTHR12226:SF3">
    <property type="entry name" value="SOLUTE CARRIER FAMILY 66 MEMBER 3"/>
    <property type="match status" value="1"/>
</dbReference>
<accession>A0A8B9YQR3</accession>
<dbReference type="GeneTree" id="ENSGT00940000153916"/>
<dbReference type="InterPro" id="IPR016817">
    <property type="entry name" value="MannP-dilichol_defect-1"/>
</dbReference>
<feature type="region of interest" description="Disordered" evidence="1">
    <location>
        <begin position="124"/>
        <end position="156"/>
    </location>
</feature>
<feature type="transmembrane region" description="Helical" evidence="2">
    <location>
        <begin position="230"/>
        <end position="254"/>
    </location>
</feature>
<dbReference type="Proteomes" id="UP000694520">
    <property type="component" value="Chromosome 9"/>
</dbReference>
<feature type="region of interest" description="Disordered" evidence="1">
    <location>
        <begin position="175"/>
        <end position="210"/>
    </location>
</feature>
<reference evidence="3" key="2">
    <citation type="submission" date="2025-08" db="UniProtKB">
        <authorList>
            <consortium name="Ensembl"/>
        </authorList>
    </citation>
    <scope>IDENTIFICATION</scope>
</reference>
<organism evidence="3 4">
    <name type="scientific">Bos mutus grunniens</name>
    <name type="common">Wild yak</name>
    <name type="synonym">Bos grunniens</name>
    <dbReference type="NCBI Taxonomy" id="30521"/>
    <lineage>
        <taxon>Eukaryota</taxon>
        <taxon>Metazoa</taxon>
        <taxon>Chordata</taxon>
        <taxon>Craniata</taxon>
        <taxon>Vertebrata</taxon>
        <taxon>Euteleostomi</taxon>
        <taxon>Mammalia</taxon>
        <taxon>Eutheria</taxon>
        <taxon>Laurasiatheria</taxon>
        <taxon>Artiodactyla</taxon>
        <taxon>Ruminantia</taxon>
        <taxon>Pecora</taxon>
        <taxon>Bovidae</taxon>
        <taxon>Bovinae</taxon>
        <taxon>Bos</taxon>
    </lineage>
</organism>
<dbReference type="PANTHER" id="PTHR12226">
    <property type="entry name" value="MANNOSE-P-DOLICHOL UTILIZATION DEFECT 1 LEC35 -RELATED"/>
    <property type="match status" value="1"/>
</dbReference>
<name>A0A8B9YQR3_BOSMU</name>
<evidence type="ECO:0000313" key="4">
    <source>
        <dbReference type="Proteomes" id="UP000694520"/>
    </source>
</evidence>
<keyword evidence="4" id="KW-1185">Reference proteome</keyword>
<reference evidence="3" key="1">
    <citation type="submission" date="2019-05" db="EMBL/GenBank/DDBJ databases">
        <authorList>
            <person name="Zhang S."/>
            <person name="Liu J."/>
        </authorList>
    </citation>
    <scope>NUCLEOTIDE SEQUENCE [LARGE SCALE GENOMIC DNA]</scope>
</reference>
<sequence length="369" mass="41430">MHTPPAPIPQSKFLLLSIEIYFYLLKEKKKKKSHSSAEVQGSGGVVFRVEDQAPRKEQFRDGAPSALSRRKGWPDLGPFSVSKLRRPHRYKLGCFKSLSLKFLVRKTKQNTRFRSNKLLTKWSLPPARGARSPSGVQALSPAPPTRGKAAPSWASPGAQNCSSLFFTSRESESAAGTARKGHEAGPGEEGQDQGSGRRGDAWRGPGAGRRSAPRQFLVFLRYQCYYEYPLLTYLEFPILIAQDLILLLCVFHFNGDVRRAVPYIIICVSAWFILTLQQWILDLAMNLCTFISAASKFAQLQYLWKSRDSGAVSTLTWTLASYTCAARIMTTLMTTNDLTILTRFVIMLALNIWVTATILHYRKTNIKSE</sequence>
<protein>
    <recommendedName>
        <fullName evidence="5">PQ-loop repeat-containing protein 3</fullName>
    </recommendedName>
</protein>
<evidence type="ECO:0008006" key="5">
    <source>
        <dbReference type="Google" id="ProtNLM"/>
    </source>
</evidence>
<reference evidence="3" key="3">
    <citation type="submission" date="2025-09" db="UniProtKB">
        <authorList>
            <consortium name="Ensembl"/>
        </authorList>
    </citation>
    <scope>IDENTIFICATION</scope>
</reference>
<dbReference type="Ensembl" id="ENSBGRT00000045383.1">
    <property type="protein sequence ID" value="ENSBGRP00000039122.1"/>
    <property type="gene ID" value="ENSBGRG00000024588.1"/>
</dbReference>
<evidence type="ECO:0000256" key="2">
    <source>
        <dbReference type="SAM" id="Phobius"/>
    </source>
</evidence>
<keyword evidence="2" id="KW-0472">Membrane</keyword>
<proteinExistence type="predicted"/>
<feature type="transmembrane region" description="Helical" evidence="2">
    <location>
        <begin position="340"/>
        <end position="361"/>
    </location>
</feature>